<dbReference type="Proteomes" id="UP000007382">
    <property type="component" value="Chromosome"/>
</dbReference>
<reference evidence="8" key="2">
    <citation type="submission" date="2012-03" db="EMBL/GenBank/DDBJ databases">
        <title>The complete genome sequence of the pioneer microbe on fresh volcanic deposit, Leptospirillum ferrooxidans strain C2-3.</title>
        <authorList>
            <person name="Fujimura R."/>
            <person name="Sato Y."/>
            <person name="Nishizawa T."/>
            <person name="Nanba K."/>
            <person name="Oshima K."/>
            <person name="Hattori M."/>
            <person name="Kamijo T."/>
            <person name="Ohta H."/>
        </authorList>
    </citation>
    <scope>NUCLEOTIDE SEQUENCE [LARGE SCALE GENOMIC DNA]</scope>
    <source>
        <strain evidence="8">C2-3</strain>
    </source>
</reference>
<dbReference type="GO" id="GO:0005524">
    <property type="term" value="F:ATP binding"/>
    <property type="evidence" value="ECO:0007669"/>
    <property type="project" value="UniProtKB-KW"/>
</dbReference>
<evidence type="ECO:0000313" key="7">
    <source>
        <dbReference type="EMBL" id="BAM07254.1"/>
    </source>
</evidence>
<dbReference type="KEGG" id="lfc:LFE_1572"/>
<evidence type="ECO:0000313" key="6">
    <source>
        <dbReference type="EMBL" id="BAM06057.1"/>
    </source>
</evidence>
<organism evidence="6 8">
    <name type="scientific">Leptospirillum ferrooxidans (strain C2-3)</name>
    <dbReference type="NCBI Taxonomy" id="1162668"/>
    <lineage>
        <taxon>Bacteria</taxon>
        <taxon>Pseudomonadati</taxon>
        <taxon>Nitrospirota</taxon>
        <taxon>Nitrospiria</taxon>
        <taxon>Nitrospirales</taxon>
        <taxon>Nitrospiraceae</taxon>
        <taxon>Leptospirillum</taxon>
    </lineage>
</organism>
<dbReference type="InterPro" id="IPR003593">
    <property type="entry name" value="AAA+_ATPase"/>
</dbReference>
<dbReference type="STRING" id="1162668.LFE_0335"/>
<dbReference type="NCBIfam" id="NF038214">
    <property type="entry name" value="IS21_help_AAA"/>
    <property type="match status" value="1"/>
</dbReference>
<feature type="domain" description="AAA+ ATPase" evidence="5">
    <location>
        <begin position="100"/>
        <end position="232"/>
    </location>
</feature>
<keyword evidence="8" id="KW-1185">Reference proteome</keyword>
<dbReference type="eggNOG" id="COG1484">
    <property type="taxonomic scope" value="Bacteria"/>
</dbReference>
<dbReference type="InterPro" id="IPR002611">
    <property type="entry name" value="IstB_ATP-bd"/>
</dbReference>
<dbReference type="InterPro" id="IPR001270">
    <property type="entry name" value="ClpA/B"/>
</dbReference>
<name>I0ILA8_LEPFC</name>
<dbReference type="InterPro" id="IPR028350">
    <property type="entry name" value="DNAC/IstB-like"/>
</dbReference>
<dbReference type="SMART" id="SM00382">
    <property type="entry name" value="AAA"/>
    <property type="match status" value="1"/>
</dbReference>
<dbReference type="InterPro" id="IPR027417">
    <property type="entry name" value="P-loop_NTPase"/>
</dbReference>
<proteinExistence type="inferred from homology"/>
<accession>I0ILA8</accession>
<reference evidence="6 8" key="1">
    <citation type="journal article" date="2012" name="J. Bacteriol.">
        <title>Complete Genome Sequence of Leptospirillum ferrooxidans Strain C2-3, Isolated from a Fresh Volcanic Ash Deposit on the Island of Miyake, Japan.</title>
        <authorList>
            <person name="Fujimura R."/>
            <person name="Sato Y."/>
            <person name="Nishizawa T."/>
            <person name="Oshima K."/>
            <person name="Kim S.-W."/>
            <person name="Hattori M."/>
            <person name="Kamijo T."/>
            <person name="Ohta H."/>
        </authorList>
    </citation>
    <scope>NUCLEOTIDE SEQUENCE [LARGE SCALE GENOMIC DNA]</scope>
    <source>
        <strain evidence="6 8">C2-3</strain>
    </source>
</reference>
<dbReference type="SUPFAM" id="SSF52540">
    <property type="entry name" value="P-loop containing nucleoside triphosphate hydrolases"/>
    <property type="match status" value="1"/>
</dbReference>
<dbReference type="PANTHER" id="PTHR30050:SF4">
    <property type="entry name" value="ATP-BINDING PROTEIN RV3427C IN INSERTION SEQUENCE-RELATED"/>
    <property type="match status" value="1"/>
</dbReference>
<evidence type="ECO:0000256" key="2">
    <source>
        <dbReference type="ARBA" id="ARBA00022741"/>
    </source>
</evidence>
<dbReference type="OrthoDB" id="9773429at2"/>
<dbReference type="Pfam" id="PF01695">
    <property type="entry name" value="IstB_IS21"/>
    <property type="match status" value="1"/>
</dbReference>
<evidence type="ECO:0000256" key="4">
    <source>
        <dbReference type="SAM" id="MobiDB-lite"/>
    </source>
</evidence>
<dbReference type="Gene3D" id="3.40.50.300">
    <property type="entry name" value="P-loop containing nucleotide triphosphate hydrolases"/>
    <property type="match status" value="1"/>
</dbReference>
<evidence type="ECO:0000256" key="3">
    <source>
        <dbReference type="ARBA" id="ARBA00022840"/>
    </source>
</evidence>
<dbReference type="AlphaFoldDB" id="I0ILA8"/>
<dbReference type="PRINTS" id="PR00300">
    <property type="entry name" value="CLPPROTEASEA"/>
</dbReference>
<dbReference type="PIRSF" id="PIRSF003073">
    <property type="entry name" value="DNAC_TnpB_IstB"/>
    <property type="match status" value="1"/>
</dbReference>
<protein>
    <submittedName>
        <fullName evidence="6">Putative IstB-like ATP-binding protein</fullName>
    </submittedName>
</protein>
<dbReference type="EMBL" id="AP012342">
    <property type="protein sequence ID" value="BAM06057.1"/>
    <property type="molecule type" value="Genomic_DNA"/>
</dbReference>
<keyword evidence="2" id="KW-0547">Nucleotide-binding</keyword>
<dbReference type="HOGENOM" id="CLU_062999_1_1_0"/>
<dbReference type="PANTHER" id="PTHR30050">
    <property type="entry name" value="CHROMOSOMAL REPLICATION INITIATOR PROTEIN DNAA"/>
    <property type="match status" value="1"/>
</dbReference>
<evidence type="ECO:0000313" key="8">
    <source>
        <dbReference type="Proteomes" id="UP000007382"/>
    </source>
</evidence>
<dbReference type="EMBL" id="AP012342">
    <property type="protein sequence ID" value="BAM07254.1"/>
    <property type="molecule type" value="Genomic_DNA"/>
</dbReference>
<dbReference type="RefSeq" id="WP_014448550.1">
    <property type="nucleotide sequence ID" value="NC_017094.1"/>
</dbReference>
<dbReference type="PATRIC" id="fig|1162668.3.peg.1868"/>
<sequence length="270" mass="30492">MTDLHQRITQQLRTLSLKGLIDLYRPLAEEAAKNQLQYEEYLALLLDEETRGKTDRSVRTKITLARFPFLRTLEEFDFSFQPSLEEKTLVRLGTLDFLEKAENLVFLGPPGVGKTHLAVAIGIKACQAKKRVLFLTLPALLRDLSLSVRNGTLPASLLAYSRYHVLIIDEVGYTPITREEANLLFQLVSIRYEKGSILLTSNYGFEDWGKIFPDSVVAAAIIDRLVHHARIFPIQGSSYRVRDKIHRRKSAKPSPSSLISQGEGEIKASL</sequence>
<gene>
    <name evidence="6" type="ordered locus">LFE_0335</name>
    <name evidence="7" type="ordered locus">LFE_1572</name>
</gene>
<feature type="region of interest" description="Disordered" evidence="4">
    <location>
        <begin position="246"/>
        <end position="270"/>
    </location>
</feature>
<keyword evidence="3 6" id="KW-0067">ATP-binding</keyword>
<dbReference type="KEGG" id="lfc:LFE_0335"/>
<evidence type="ECO:0000256" key="1">
    <source>
        <dbReference type="ARBA" id="ARBA00008059"/>
    </source>
</evidence>
<evidence type="ECO:0000259" key="5">
    <source>
        <dbReference type="SMART" id="SM00382"/>
    </source>
</evidence>
<dbReference type="GO" id="GO:0006260">
    <property type="term" value="P:DNA replication"/>
    <property type="evidence" value="ECO:0007669"/>
    <property type="project" value="TreeGrafter"/>
</dbReference>
<dbReference type="InterPro" id="IPR047661">
    <property type="entry name" value="IstB"/>
</dbReference>
<dbReference type="CDD" id="cd00009">
    <property type="entry name" value="AAA"/>
    <property type="match status" value="1"/>
</dbReference>
<comment type="similarity">
    <text evidence="1">Belongs to the IS21/IS1162 putative ATP-binding protein family.</text>
</comment>